<accession>A0A7S0FAA0</accession>
<sequence length="221" mass="24199">MDSRTKLQAETAELRVKPETMEPRVKVRLFFSELVAEVLEALLEAGWLWLGLSGSAGARQRFGLAPAPFGLGGLLVLGLAGARSSSSQTLQAKGAPSLLLRMLGLRRPRLSRPRWPPEPPSRGDRRGHGSSPGNTSNDVRESCSASCQAPGPINVKHSRVSTRAFSGMLESRERRELTELIARFSRQQARCFFSERGYAGHQSWQHIGVREGLACGCQQHA</sequence>
<feature type="region of interest" description="Disordered" evidence="1">
    <location>
        <begin position="109"/>
        <end position="150"/>
    </location>
</feature>
<feature type="compositionally biased region" description="Polar residues" evidence="1">
    <location>
        <begin position="131"/>
        <end position="147"/>
    </location>
</feature>
<reference evidence="2" key="1">
    <citation type="submission" date="2021-01" db="EMBL/GenBank/DDBJ databases">
        <authorList>
            <person name="Corre E."/>
            <person name="Pelletier E."/>
            <person name="Niang G."/>
            <person name="Scheremetjew M."/>
            <person name="Finn R."/>
            <person name="Kale V."/>
            <person name="Holt S."/>
            <person name="Cochrane G."/>
            <person name="Meng A."/>
            <person name="Brown T."/>
            <person name="Cohen L."/>
        </authorList>
    </citation>
    <scope>NUCLEOTIDE SEQUENCE</scope>
    <source>
        <strain evidence="2">Pbaha01</strain>
    </source>
</reference>
<evidence type="ECO:0000256" key="1">
    <source>
        <dbReference type="SAM" id="MobiDB-lite"/>
    </source>
</evidence>
<organism evidence="2">
    <name type="scientific">Pyrodinium bahamense</name>
    <dbReference type="NCBI Taxonomy" id="73915"/>
    <lineage>
        <taxon>Eukaryota</taxon>
        <taxon>Sar</taxon>
        <taxon>Alveolata</taxon>
        <taxon>Dinophyceae</taxon>
        <taxon>Gonyaulacales</taxon>
        <taxon>Pyrocystaceae</taxon>
        <taxon>Pyrodinium</taxon>
    </lineage>
</organism>
<dbReference type="AlphaFoldDB" id="A0A7S0FAA0"/>
<protein>
    <submittedName>
        <fullName evidence="2">Uncharacterized protein</fullName>
    </submittedName>
</protein>
<dbReference type="EMBL" id="HBEG01006941">
    <property type="protein sequence ID" value="CAD8348365.1"/>
    <property type="molecule type" value="Transcribed_RNA"/>
</dbReference>
<gene>
    <name evidence="2" type="ORF">PBAH0796_LOCUS4104</name>
</gene>
<proteinExistence type="predicted"/>
<evidence type="ECO:0000313" key="2">
    <source>
        <dbReference type="EMBL" id="CAD8348365.1"/>
    </source>
</evidence>
<name>A0A7S0FAA0_9DINO</name>